<dbReference type="Pfam" id="PF05257">
    <property type="entry name" value="CHAP"/>
    <property type="match status" value="1"/>
</dbReference>
<dbReference type="InterPro" id="IPR007921">
    <property type="entry name" value="CHAP_dom"/>
</dbReference>
<gene>
    <name evidence="2" type="ORF">GCM10009431_17880</name>
</gene>
<dbReference type="Gene3D" id="3.90.1720.10">
    <property type="entry name" value="endopeptidase domain like (from Nostoc punctiforme)"/>
    <property type="match status" value="1"/>
</dbReference>
<comment type="caution">
    <text evidence="2">The sequence shown here is derived from an EMBL/GenBank/DDBJ whole genome shotgun (WGS) entry which is preliminary data.</text>
</comment>
<evidence type="ECO:0000259" key="1">
    <source>
        <dbReference type="PROSITE" id="PS50911"/>
    </source>
</evidence>
<dbReference type="EMBL" id="BAAAGF010000002">
    <property type="protein sequence ID" value="GAA0744088.1"/>
    <property type="molecule type" value="Genomic_DNA"/>
</dbReference>
<protein>
    <recommendedName>
        <fullName evidence="1">Peptidase C51 domain-containing protein</fullName>
    </recommendedName>
</protein>
<dbReference type="PROSITE" id="PS51257">
    <property type="entry name" value="PROKAR_LIPOPROTEIN"/>
    <property type="match status" value="1"/>
</dbReference>
<dbReference type="PROSITE" id="PS50911">
    <property type="entry name" value="CHAP"/>
    <property type="match status" value="1"/>
</dbReference>
<dbReference type="PANTHER" id="PTHR30094">
    <property type="entry name" value="BIFUNCTIONAL GLUTATHIONYLSPERMIDINE SYNTHETASE/AMIDASE-RELATED"/>
    <property type="match status" value="1"/>
</dbReference>
<dbReference type="InterPro" id="IPR038765">
    <property type="entry name" value="Papain-like_cys_pep_sf"/>
</dbReference>
<reference evidence="2 3" key="1">
    <citation type="journal article" date="2019" name="Int. J. Syst. Evol. Microbiol.">
        <title>The Global Catalogue of Microorganisms (GCM) 10K type strain sequencing project: providing services to taxonomists for standard genome sequencing and annotation.</title>
        <authorList>
            <consortium name="The Broad Institute Genomics Platform"/>
            <consortium name="The Broad Institute Genome Sequencing Center for Infectious Disease"/>
            <person name="Wu L."/>
            <person name="Ma J."/>
        </authorList>
    </citation>
    <scope>NUCLEOTIDE SEQUENCE [LARGE SCALE GENOMIC DNA]</scope>
    <source>
        <strain evidence="2 3">JCM 15976</strain>
    </source>
</reference>
<dbReference type="PANTHER" id="PTHR30094:SF0">
    <property type="entry name" value="BIFUNCTIONAL GLUTATHIONYLSPERMIDINE SYNTHETASE_AMIDASE-RELATED"/>
    <property type="match status" value="1"/>
</dbReference>
<evidence type="ECO:0000313" key="3">
    <source>
        <dbReference type="Proteomes" id="UP001500736"/>
    </source>
</evidence>
<evidence type="ECO:0000313" key="2">
    <source>
        <dbReference type="EMBL" id="GAA0744088.1"/>
    </source>
</evidence>
<organism evidence="2 3">
    <name type="scientific">Gaetbulibacter jejuensis</name>
    <dbReference type="NCBI Taxonomy" id="584607"/>
    <lineage>
        <taxon>Bacteria</taxon>
        <taxon>Pseudomonadati</taxon>
        <taxon>Bacteroidota</taxon>
        <taxon>Flavobacteriia</taxon>
        <taxon>Flavobacteriales</taxon>
        <taxon>Flavobacteriaceae</taxon>
        <taxon>Gaetbulibacter</taxon>
    </lineage>
</organism>
<dbReference type="InterPro" id="IPR051705">
    <property type="entry name" value="Gsp_Synthetase/Amidase"/>
</dbReference>
<keyword evidence="3" id="KW-1185">Reference proteome</keyword>
<accession>A0ABN1JPG7</accession>
<sequence length="209" mass="23837">MLKTDPIVVVIIALLLVSCKQEPKQDVVITQELQQPTAQSPKTFKVKNIGDTLDVFNEVYVIYNKSIGNTSGRHLTKDGYNLGLKWQCVEFVKRYYYQHLNHKMPNSYGHAVDFFNTEIADSSINRDRNLLQYTNGSSSKPKVNDLVVFKGNVFNPYGHVAIVSRVEDSYVEIVQQNVGEQSRDQLGLKQVNGKWIIDETSILGWLRKD</sequence>
<feature type="domain" description="Peptidase C51" evidence="1">
    <location>
        <begin position="63"/>
        <end position="207"/>
    </location>
</feature>
<proteinExistence type="predicted"/>
<dbReference type="Proteomes" id="UP001500736">
    <property type="component" value="Unassembled WGS sequence"/>
</dbReference>
<name>A0ABN1JPG7_9FLAO</name>
<dbReference type="SUPFAM" id="SSF54001">
    <property type="entry name" value="Cysteine proteinases"/>
    <property type="match status" value="1"/>
</dbReference>